<protein>
    <submittedName>
        <fullName evidence="1">Uncharacterized protein</fullName>
    </submittedName>
</protein>
<dbReference type="RefSeq" id="WP_153710831.1">
    <property type="nucleotide sequence ID" value="NZ_JACIVC010000062.1"/>
</dbReference>
<name>A0A839H8S6_9LACO</name>
<evidence type="ECO:0000313" key="1">
    <source>
        <dbReference type="EMBL" id="MBB1123197.1"/>
    </source>
</evidence>
<reference evidence="1 2" key="1">
    <citation type="submission" date="2020-07" db="EMBL/GenBank/DDBJ databases">
        <title>Description of Limosilactobacillus balticus sp. nov., Limosilactobacillus agrestis sp. nov., Limosilactobacillus albertensis sp. nov., Limosilactobacillus rudii sp. nov., Limosilactobacillus fastidiosus sp. nov., five novel Limosilactobacillus species isolated from the vertebrate gastrointestinal tract, and proposal of 6 subspecies of Limosilactobacillus reuteri adapted to the gastrointestinal tract of specific vertebrate hosts.</title>
        <authorList>
            <person name="Li F."/>
            <person name="Cheng C."/>
            <person name="Zheng J."/>
            <person name="Quevedo R.M."/>
            <person name="Li J."/>
            <person name="Roos S."/>
            <person name="Gaenzle M.G."/>
            <person name="Walter J."/>
        </authorList>
    </citation>
    <scope>NUCLEOTIDE SEQUENCE [LARGE SCALE GENOMIC DNA]</scope>
    <source>
        <strain evidence="1 2">Lr3000</strain>
    </source>
</reference>
<sequence length="49" mass="5601">MVATCQQVTTFIWTTTADGMQPGSDHVQITTYLDEYSPFTYIQVIYCMT</sequence>
<comment type="caution">
    <text evidence="1">The sequence shown here is derived from an EMBL/GenBank/DDBJ whole genome shotgun (WGS) entry which is preliminary data.</text>
</comment>
<organism evidence="1 2">
    <name type="scientific">Limosilactobacillus albertensis</name>
    <dbReference type="NCBI Taxonomy" id="2759752"/>
    <lineage>
        <taxon>Bacteria</taxon>
        <taxon>Bacillati</taxon>
        <taxon>Bacillota</taxon>
        <taxon>Bacilli</taxon>
        <taxon>Lactobacillales</taxon>
        <taxon>Lactobacillaceae</taxon>
        <taxon>Limosilactobacillus</taxon>
    </lineage>
</organism>
<evidence type="ECO:0000313" key="2">
    <source>
        <dbReference type="Proteomes" id="UP000547628"/>
    </source>
</evidence>
<accession>A0A839H8S6</accession>
<gene>
    <name evidence="1" type="ORF">H5S41_04375</name>
</gene>
<proteinExistence type="predicted"/>
<dbReference type="AlphaFoldDB" id="A0A839H8S6"/>
<dbReference type="Proteomes" id="UP000547628">
    <property type="component" value="Unassembled WGS sequence"/>
</dbReference>
<dbReference type="EMBL" id="JACIVD010000056">
    <property type="protein sequence ID" value="MBB1123197.1"/>
    <property type="molecule type" value="Genomic_DNA"/>
</dbReference>